<evidence type="ECO:0008006" key="3">
    <source>
        <dbReference type="Google" id="ProtNLM"/>
    </source>
</evidence>
<sequence length="290" mass="34753">HEAIHEKNLEKLKEIREQLKDLKVDLSNKAKDLLNKLKEKAKDYWKNLLDKLKPEKRSVDYYFSDDEDPKTELGKKLREHFDEILEKVKEAIENGKVVKEDYLQKLKEIREKLKDLKVDLSNKAKEALKKLKEKAKEYWQKILDRLQLKEKRSASHVDVMDVLNILKKLKKIIQDKFDAEDLKEKVEKLFGKGSEFTEQLFKMLKEKGAQGKQKILDWIDRILDDKERRSISDIYEKVKNFFKDLNIELKEKFTKFGQWVKTQYEKDCKGKGQARECQENCQEFLDDTRR</sequence>
<proteinExistence type="evidence at transcript level"/>
<feature type="coiled-coil region" evidence="1">
    <location>
        <begin position="2"/>
        <end position="43"/>
    </location>
</feature>
<dbReference type="AlphaFoldDB" id="E7D1U1"/>
<keyword evidence="1" id="KW-0175">Coiled coil</keyword>
<name>E7D1U1_LATHE</name>
<dbReference type="SUPFAM" id="SSF58113">
    <property type="entry name" value="Apolipoprotein A-I"/>
    <property type="match status" value="1"/>
</dbReference>
<evidence type="ECO:0000313" key="2">
    <source>
        <dbReference type="EMBL" id="ADV40335.1"/>
    </source>
</evidence>
<accession>E7D1U1</accession>
<evidence type="ECO:0000256" key="1">
    <source>
        <dbReference type="SAM" id="Coils"/>
    </source>
</evidence>
<feature type="non-terminal residue" evidence="2">
    <location>
        <position position="1"/>
    </location>
</feature>
<reference evidence="2" key="1">
    <citation type="submission" date="2010-07" db="EMBL/GenBank/DDBJ databases">
        <authorList>
            <person name="Hou T."/>
            <person name="Nguyen A."/>
            <person name="Verduzco A."/>
            <person name="Vierra C."/>
        </authorList>
    </citation>
    <scope>NUCLEOTIDE SEQUENCE</scope>
</reference>
<protein>
    <recommendedName>
        <fullName evidence="3">Laminin subunit alpha-2</fullName>
    </recommendedName>
</protein>
<organism evidence="2">
    <name type="scientific">Latrodectus hesperus</name>
    <name type="common">Western black widow spider</name>
    <dbReference type="NCBI Taxonomy" id="256737"/>
    <lineage>
        <taxon>Eukaryota</taxon>
        <taxon>Metazoa</taxon>
        <taxon>Ecdysozoa</taxon>
        <taxon>Arthropoda</taxon>
        <taxon>Chelicerata</taxon>
        <taxon>Arachnida</taxon>
        <taxon>Araneae</taxon>
        <taxon>Araneomorphae</taxon>
        <taxon>Entelegynae</taxon>
        <taxon>Araneoidea</taxon>
        <taxon>Theridiidae</taxon>
        <taxon>Latrodectus</taxon>
    </lineage>
</organism>
<feature type="coiled-coil region" evidence="1">
    <location>
        <begin position="99"/>
        <end position="137"/>
    </location>
</feature>
<reference evidence="2" key="2">
    <citation type="submission" date="2011-01" db="EMBL/GenBank/DDBJ databases">
        <title>Identification of Proteins Involved in Black Widow Spider Wrapping Silk Fibers.</title>
        <authorList>
            <person name="Nguyen A."/>
            <person name="Verduzco A."/>
            <person name="Vierra C."/>
        </authorList>
    </citation>
    <scope>NUCLEOTIDE SEQUENCE</scope>
</reference>
<dbReference type="EMBL" id="HQ006045">
    <property type="protein sequence ID" value="ADV40335.1"/>
    <property type="molecule type" value="mRNA"/>
</dbReference>
<dbReference type="Gene3D" id="1.20.120.20">
    <property type="entry name" value="Apolipoprotein"/>
    <property type="match status" value="1"/>
</dbReference>